<sequence>MTTALVTSSLAVTSPATARSSLRIVQPLSAPVAPAAEGVIRITEANLLSGQPDGNFQADARLVISNQPDFITYNEVPWRKDVFLAPPGYALFRTPGQYTGETPVAWRTDKWTAINQGTLMVCYKKGRLPGQKVDWGIRYANWVTLQGIDGHVISVISAHLPPVTSITEGLQEKGLHRIGALANTLSAYGPVLMAGDMNFHYGPRQYPRELLASYGFTSTYDVLGTSFPTGDHRGATIDYVFLKDTARLNVVAHYNQELYSDHDAVTADLTFTDAPTDVPVSFAPGTYTNSPTATRSLQRSVLDLVVKAVDNTPPGAAIHLTTAKLGDKRLTAALKAAHERGVHVQLVTRRERPSGQELEMQALLGQKVWRKRWAVGCWRVCRTIESRGKLPETRVLISQSGLTKALRIDIDEPMVYSTARTLTTARVMTTQNAYDGAFLRFFRLVNRTV</sequence>
<dbReference type="InterPro" id="IPR005135">
    <property type="entry name" value="Endo/exonuclease/phosphatase"/>
</dbReference>
<evidence type="ECO:0000259" key="1">
    <source>
        <dbReference type="Pfam" id="PF03372"/>
    </source>
</evidence>
<protein>
    <recommendedName>
        <fullName evidence="1">Endonuclease/exonuclease/phosphatase domain-containing protein</fullName>
    </recommendedName>
</protein>
<accession>A0A930VKU1</accession>
<dbReference type="EMBL" id="JADKPO010000001">
    <property type="protein sequence ID" value="MBF4766387.1"/>
    <property type="molecule type" value="Genomic_DNA"/>
</dbReference>
<dbReference type="InterPro" id="IPR036691">
    <property type="entry name" value="Endo/exonu/phosph_ase_sf"/>
</dbReference>
<proteinExistence type="predicted"/>
<organism evidence="2 3">
    <name type="scientific">Nocardioides agariphilus</name>
    <dbReference type="NCBI Taxonomy" id="433664"/>
    <lineage>
        <taxon>Bacteria</taxon>
        <taxon>Bacillati</taxon>
        <taxon>Actinomycetota</taxon>
        <taxon>Actinomycetes</taxon>
        <taxon>Propionibacteriales</taxon>
        <taxon>Nocardioidaceae</taxon>
        <taxon>Nocardioides</taxon>
    </lineage>
</organism>
<gene>
    <name evidence="2" type="ORF">ISU10_01240</name>
</gene>
<reference evidence="2" key="1">
    <citation type="submission" date="2020-11" db="EMBL/GenBank/DDBJ databases">
        <title>Nocardioides cynanchi sp. nov., isolated from soil of rhizosphere of Cynanchum wilfordii.</title>
        <authorList>
            <person name="Lee J.-S."/>
            <person name="Suh M.K."/>
            <person name="Kim J.-S."/>
        </authorList>
    </citation>
    <scope>NUCLEOTIDE SEQUENCE</scope>
    <source>
        <strain evidence="2">KCTC 19276</strain>
    </source>
</reference>
<dbReference type="Gene3D" id="3.60.10.10">
    <property type="entry name" value="Endonuclease/exonuclease/phosphatase"/>
    <property type="match status" value="1"/>
</dbReference>
<dbReference type="SUPFAM" id="SSF56219">
    <property type="entry name" value="DNase I-like"/>
    <property type="match status" value="1"/>
</dbReference>
<feature type="domain" description="Endonuclease/exonuclease/phosphatase" evidence="1">
    <location>
        <begin position="161"/>
        <end position="262"/>
    </location>
</feature>
<name>A0A930VKU1_9ACTN</name>
<evidence type="ECO:0000313" key="3">
    <source>
        <dbReference type="Proteomes" id="UP000660668"/>
    </source>
</evidence>
<dbReference type="Proteomes" id="UP000660668">
    <property type="component" value="Unassembled WGS sequence"/>
</dbReference>
<dbReference type="RefSeq" id="WP_194694519.1">
    <property type="nucleotide sequence ID" value="NZ_JADKPO010000001.1"/>
</dbReference>
<dbReference type="AlphaFoldDB" id="A0A930VKU1"/>
<comment type="caution">
    <text evidence="2">The sequence shown here is derived from an EMBL/GenBank/DDBJ whole genome shotgun (WGS) entry which is preliminary data.</text>
</comment>
<evidence type="ECO:0000313" key="2">
    <source>
        <dbReference type="EMBL" id="MBF4766387.1"/>
    </source>
</evidence>
<keyword evidence="3" id="KW-1185">Reference proteome</keyword>
<dbReference type="Pfam" id="PF03372">
    <property type="entry name" value="Exo_endo_phos"/>
    <property type="match status" value="1"/>
</dbReference>